<dbReference type="EMBL" id="RAQU01000081">
    <property type="protein sequence ID" value="RKK03536.1"/>
    <property type="molecule type" value="Genomic_DNA"/>
</dbReference>
<evidence type="ECO:0000259" key="1">
    <source>
        <dbReference type="Pfam" id="PF12708"/>
    </source>
</evidence>
<accession>A0A3A9JIJ0</accession>
<dbReference type="Proteomes" id="UP000278036">
    <property type="component" value="Unassembled WGS sequence"/>
</dbReference>
<dbReference type="InParanoid" id="A0A3A9JIJ0"/>
<evidence type="ECO:0000313" key="2">
    <source>
        <dbReference type="EMBL" id="RKK03536.1"/>
    </source>
</evidence>
<dbReference type="EMBL" id="RFLX01000012">
    <property type="protein sequence ID" value="RMI20389.1"/>
    <property type="molecule type" value="Genomic_DNA"/>
</dbReference>
<evidence type="ECO:0000313" key="3">
    <source>
        <dbReference type="EMBL" id="RMI20389.1"/>
    </source>
</evidence>
<proteinExistence type="predicted"/>
<dbReference type="InterPro" id="IPR024535">
    <property type="entry name" value="RHGA/B-epi-like_pectate_lyase"/>
</dbReference>
<dbReference type="InterPro" id="IPR012334">
    <property type="entry name" value="Pectin_lyas_fold"/>
</dbReference>
<evidence type="ECO:0000313" key="5">
    <source>
        <dbReference type="Proteomes" id="UP000278036"/>
    </source>
</evidence>
<gene>
    <name evidence="2" type="ORF">D6Z83_14030</name>
    <name evidence="3" type="ORF">EBE87_16425</name>
</gene>
<dbReference type="Proteomes" id="UP000274097">
    <property type="component" value="Unassembled WGS sequence"/>
</dbReference>
<comment type="caution">
    <text evidence="2">The sequence shown here is derived from an EMBL/GenBank/DDBJ whole genome shotgun (WGS) entry which is preliminary data.</text>
</comment>
<dbReference type="InterPro" id="IPR011050">
    <property type="entry name" value="Pectin_lyase_fold/virulence"/>
</dbReference>
<feature type="domain" description="Rhamnogalacturonase A/B/Epimerase-like pectate lyase" evidence="1">
    <location>
        <begin position="53"/>
        <end position="109"/>
    </location>
</feature>
<keyword evidence="4" id="KW-1185">Reference proteome</keyword>
<evidence type="ECO:0000313" key="4">
    <source>
        <dbReference type="Proteomes" id="UP000274097"/>
    </source>
</evidence>
<dbReference type="SUPFAM" id="SSF51126">
    <property type="entry name" value="Pectin lyase-like"/>
    <property type="match status" value="1"/>
</dbReference>
<dbReference type="Gene3D" id="2.160.20.10">
    <property type="entry name" value="Single-stranded right-handed beta-helix, Pectin lyase-like"/>
    <property type="match status" value="1"/>
</dbReference>
<reference evidence="2 5" key="1">
    <citation type="submission" date="2018-09" db="EMBL/GenBank/DDBJ databases">
        <title>Roseomonas sp. nov., isolated from feces of Tibetan antelopes in the Qinghai-Tibet plateau, China.</title>
        <authorList>
            <person name="Tian Z."/>
        </authorList>
    </citation>
    <scope>NUCLEOTIDE SEQUENCE [LARGE SCALE GENOMIC DNA]</scope>
    <source>
        <strain evidence="3 4">Z23</strain>
        <strain evidence="2 5">Z24</strain>
    </source>
</reference>
<name>A0A3A9JIJ0_9PROT</name>
<sequence>MANSKISELPTAATLADADIAALVQGSAALAVTRRTTIAAMRNAMLADRPLHVRDYGAVGDGITDDTAAFQRAIDTAAAQGGGVVLLGPRRYLVSGGDITVKNGVFLRGRTSAGGWRQNGDFTSVNHAILLDPARTIRVQRNGGLEGLAVLRRGMTVPTNLREGLDAMAAFAGTAITVGDGSGGGGNGNGADTTLAGLLILGFNWGIYSHGNARLRVKDVLGDARNGLFIGNAFDVCRISEVNWHPLVTTGRIWSNTRIAIGNVTDNGAGRFRVTLTGEHSLKTGELMNISEVRSSGCPGLYGRWSVTVVDSTRVDLDNSTYVAGWSSGGAAYIQPNRRLGTAFTVTSTDMASFQNCFEYGHDIGFDIYGDVHACTFANIGVDGWVDAADPTTVGIRLSGTTQRNKFIGGFLSSKGVSVQVSTTGTEQHEIIGVDVTGGARRIVEVLDGQVSFVGCDFTGGPGTGNQTIAAIHLAEAAGNVIVTGCDTRPVTFTADSAAAMKRISLAANRHTTESTNRIAAGRVEIASVSDTAAIETRLSADADGAVNIHKRGGNGAQLRLLDAADKPAASFTLSGTDVNFAGEIGNNPNAALSLGGAGMTQPQTLRLRRLSASPAANDRIAVLEANGNNSAAAEQTFARLAAVAENVTTGGEAGALVFETRAAGTVAERFRISSTGTATLKGPLVLPGDPVANLHAATKRYVDGQFTERRLATLLLSAATALTHALHNGRMLIANAGTTLSLSWANAGDGFSCTVVNRLGTDLALSLSGFTVNTAPTNADGFTRIRAGGIASLLVYSPDGGTTKICHLTGAGAP</sequence>
<protein>
    <recommendedName>
        <fullName evidence="1">Rhamnogalacturonase A/B/Epimerase-like pectate lyase domain-containing protein</fullName>
    </recommendedName>
</protein>
<dbReference type="OrthoDB" id="7273921at2"/>
<dbReference type="AlphaFoldDB" id="A0A3A9JIJ0"/>
<dbReference type="Pfam" id="PF12708">
    <property type="entry name" value="Pect-lyase_RHGA_epim"/>
    <property type="match status" value="1"/>
</dbReference>
<organism evidence="2 5">
    <name type="scientific">Teichococcus wenyumeiae</name>
    <dbReference type="NCBI Taxonomy" id="2478470"/>
    <lineage>
        <taxon>Bacteria</taxon>
        <taxon>Pseudomonadati</taxon>
        <taxon>Pseudomonadota</taxon>
        <taxon>Alphaproteobacteria</taxon>
        <taxon>Acetobacterales</taxon>
        <taxon>Roseomonadaceae</taxon>
        <taxon>Roseomonas</taxon>
    </lineage>
</organism>
<dbReference type="RefSeq" id="WP_120638920.1">
    <property type="nucleotide sequence ID" value="NZ_RAQU01000081.1"/>
</dbReference>